<reference evidence="2 3" key="1">
    <citation type="journal article" date="2008" name="Nature">
        <title>The genome of the model beetle and pest Tribolium castaneum.</title>
        <authorList>
            <consortium name="Tribolium Genome Sequencing Consortium"/>
            <person name="Richards S."/>
            <person name="Gibbs R.A."/>
            <person name="Weinstock G.M."/>
            <person name="Brown S.J."/>
            <person name="Denell R."/>
            <person name="Beeman R.W."/>
            <person name="Gibbs R."/>
            <person name="Beeman R.W."/>
            <person name="Brown S.J."/>
            <person name="Bucher G."/>
            <person name="Friedrich M."/>
            <person name="Grimmelikhuijzen C.J."/>
            <person name="Klingler M."/>
            <person name="Lorenzen M."/>
            <person name="Richards S."/>
            <person name="Roth S."/>
            <person name="Schroder R."/>
            <person name="Tautz D."/>
            <person name="Zdobnov E.M."/>
            <person name="Muzny D."/>
            <person name="Gibbs R.A."/>
            <person name="Weinstock G.M."/>
            <person name="Attaway T."/>
            <person name="Bell S."/>
            <person name="Buhay C.J."/>
            <person name="Chandrabose M.N."/>
            <person name="Chavez D."/>
            <person name="Clerk-Blankenburg K.P."/>
            <person name="Cree A."/>
            <person name="Dao M."/>
            <person name="Davis C."/>
            <person name="Chacko J."/>
            <person name="Dinh H."/>
            <person name="Dugan-Rocha S."/>
            <person name="Fowler G."/>
            <person name="Garner T.T."/>
            <person name="Garnes J."/>
            <person name="Gnirke A."/>
            <person name="Hawes A."/>
            <person name="Hernandez J."/>
            <person name="Hines S."/>
            <person name="Holder M."/>
            <person name="Hume J."/>
            <person name="Jhangiani S.N."/>
            <person name="Joshi V."/>
            <person name="Khan Z.M."/>
            <person name="Jackson L."/>
            <person name="Kovar C."/>
            <person name="Kowis A."/>
            <person name="Lee S."/>
            <person name="Lewis L.R."/>
            <person name="Margolis J."/>
            <person name="Morgan M."/>
            <person name="Nazareth L.V."/>
            <person name="Nguyen N."/>
            <person name="Okwuonu G."/>
            <person name="Parker D."/>
            <person name="Richards S."/>
            <person name="Ruiz S.J."/>
            <person name="Santibanez J."/>
            <person name="Savard J."/>
            <person name="Scherer S.E."/>
            <person name="Schneider B."/>
            <person name="Sodergren E."/>
            <person name="Tautz D."/>
            <person name="Vattahil S."/>
            <person name="Villasana D."/>
            <person name="White C.S."/>
            <person name="Wright R."/>
            <person name="Park Y."/>
            <person name="Beeman R.W."/>
            <person name="Lord J."/>
            <person name="Oppert B."/>
            <person name="Lorenzen M."/>
            <person name="Brown S."/>
            <person name="Wang L."/>
            <person name="Savard J."/>
            <person name="Tautz D."/>
            <person name="Richards S."/>
            <person name="Weinstock G."/>
            <person name="Gibbs R.A."/>
            <person name="Liu Y."/>
            <person name="Worley K."/>
            <person name="Weinstock G."/>
            <person name="Elsik C.G."/>
            <person name="Reese J.T."/>
            <person name="Elhaik E."/>
            <person name="Landan G."/>
            <person name="Graur D."/>
            <person name="Arensburger P."/>
            <person name="Atkinson P."/>
            <person name="Beeman R.W."/>
            <person name="Beidler J."/>
            <person name="Brown S.J."/>
            <person name="Demuth J.P."/>
            <person name="Drury D.W."/>
            <person name="Du Y.Z."/>
            <person name="Fujiwara H."/>
            <person name="Lorenzen M."/>
            <person name="Maselli V."/>
            <person name="Osanai M."/>
            <person name="Park Y."/>
            <person name="Robertson H.M."/>
            <person name="Tu Z."/>
            <person name="Wang J.J."/>
            <person name="Wang S."/>
            <person name="Richards S."/>
            <person name="Song H."/>
            <person name="Zhang L."/>
            <person name="Sodergren E."/>
            <person name="Werner D."/>
            <person name="Stanke M."/>
            <person name="Morgenstern B."/>
            <person name="Solovyev V."/>
            <person name="Kosarev P."/>
            <person name="Brown G."/>
            <person name="Chen H.C."/>
            <person name="Ermolaeva O."/>
            <person name="Hlavina W."/>
            <person name="Kapustin Y."/>
            <person name="Kiryutin B."/>
            <person name="Kitts P."/>
            <person name="Maglott D."/>
            <person name="Pruitt K."/>
            <person name="Sapojnikov V."/>
            <person name="Souvorov A."/>
            <person name="Mackey A.J."/>
            <person name="Waterhouse R.M."/>
            <person name="Wyder S."/>
            <person name="Zdobnov E.M."/>
            <person name="Zdobnov E.M."/>
            <person name="Wyder S."/>
            <person name="Kriventseva E.V."/>
            <person name="Kadowaki T."/>
            <person name="Bork P."/>
            <person name="Aranda M."/>
            <person name="Bao R."/>
            <person name="Beermann A."/>
            <person name="Berns N."/>
            <person name="Bolognesi R."/>
            <person name="Bonneton F."/>
            <person name="Bopp D."/>
            <person name="Brown S.J."/>
            <person name="Bucher G."/>
            <person name="Butts T."/>
            <person name="Chaumot A."/>
            <person name="Denell R.E."/>
            <person name="Ferrier D.E."/>
            <person name="Friedrich M."/>
            <person name="Gordon C.M."/>
            <person name="Jindra M."/>
            <person name="Klingler M."/>
            <person name="Lan Q."/>
            <person name="Lattorff H.M."/>
            <person name="Laudet V."/>
            <person name="von Levetsow C."/>
            <person name="Liu Z."/>
            <person name="Lutz R."/>
            <person name="Lynch J.A."/>
            <person name="da Fonseca R.N."/>
            <person name="Posnien N."/>
            <person name="Reuter R."/>
            <person name="Roth S."/>
            <person name="Savard J."/>
            <person name="Schinko J.B."/>
            <person name="Schmitt C."/>
            <person name="Schoppmeier M."/>
            <person name="Schroder R."/>
            <person name="Shippy T.D."/>
            <person name="Simonnet F."/>
            <person name="Marques-Souza H."/>
            <person name="Tautz D."/>
            <person name="Tomoyasu Y."/>
            <person name="Trauner J."/>
            <person name="Van der Zee M."/>
            <person name="Vervoort M."/>
            <person name="Wittkopp N."/>
            <person name="Wimmer E.A."/>
            <person name="Yang X."/>
            <person name="Jones A.K."/>
            <person name="Sattelle D.B."/>
            <person name="Ebert P.R."/>
            <person name="Nelson D."/>
            <person name="Scott J.G."/>
            <person name="Beeman R.W."/>
            <person name="Muthukrishnan S."/>
            <person name="Kramer K.J."/>
            <person name="Arakane Y."/>
            <person name="Beeman R.W."/>
            <person name="Zhu Q."/>
            <person name="Hogenkamp D."/>
            <person name="Dixit R."/>
            <person name="Oppert B."/>
            <person name="Jiang H."/>
            <person name="Zou Z."/>
            <person name="Marshall J."/>
            <person name="Elpidina E."/>
            <person name="Vinokurov K."/>
            <person name="Oppert C."/>
            <person name="Zou Z."/>
            <person name="Evans J."/>
            <person name="Lu Z."/>
            <person name="Zhao P."/>
            <person name="Sumathipala N."/>
            <person name="Altincicek B."/>
            <person name="Vilcinskas A."/>
            <person name="Williams M."/>
            <person name="Hultmark D."/>
            <person name="Hetru C."/>
            <person name="Jiang H."/>
            <person name="Grimmelikhuijzen C.J."/>
            <person name="Hauser F."/>
            <person name="Cazzamali G."/>
            <person name="Williamson M."/>
            <person name="Park Y."/>
            <person name="Li B."/>
            <person name="Tanaka Y."/>
            <person name="Predel R."/>
            <person name="Neupert S."/>
            <person name="Schachtner J."/>
            <person name="Verleyen P."/>
            <person name="Raible F."/>
            <person name="Bork P."/>
            <person name="Friedrich M."/>
            <person name="Walden K.K."/>
            <person name="Robertson H.M."/>
            <person name="Angeli S."/>
            <person name="Foret S."/>
            <person name="Bucher G."/>
            <person name="Schuetz S."/>
            <person name="Maleszka R."/>
            <person name="Wimmer E.A."/>
            <person name="Beeman R.W."/>
            <person name="Lorenzen M."/>
            <person name="Tomoyasu Y."/>
            <person name="Miller S.C."/>
            <person name="Grossmann D."/>
            <person name="Bucher G."/>
        </authorList>
    </citation>
    <scope>NUCLEOTIDE SEQUENCE [LARGE SCALE GENOMIC DNA]</scope>
    <source>
        <strain evidence="2 3">Georgia GA2</strain>
    </source>
</reference>
<dbReference type="Proteomes" id="UP000007266">
    <property type="component" value="Unassembled WGS sequence"/>
</dbReference>
<keyword evidence="3" id="KW-1185">Reference proteome</keyword>
<proteinExistence type="predicted"/>
<sequence>MSQPHSKEVPVPRRLTNSSSSSRSIEAENEVWSDSEEEVEIFVVSKERFRMKRHLFRNVLGTYVNIHEATEKAKNVKRELYRNLTLKTFLSGLKEPLGTNIRCIRPNNLSEALQLVLQEENVQYFKNLPNKINTCDQISQSRPCLERTFDNVPQKFYYEY</sequence>
<dbReference type="InParanoid" id="D7EKW3"/>
<gene>
    <name evidence="2" type="primary">GLEAN_01801</name>
    <name evidence="2" type="ORF">TcasGA2_TC001801</name>
</gene>
<organism evidence="2 3">
    <name type="scientific">Tribolium castaneum</name>
    <name type="common">Red flour beetle</name>
    <dbReference type="NCBI Taxonomy" id="7070"/>
    <lineage>
        <taxon>Eukaryota</taxon>
        <taxon>Metazoa</taxon>
        <taxon>Ecdysozoa</taxon>
        <taxon>Arthropoda</taxon>
        <taxon>Hexapoda</taxon>
        <taxon>Insecta</taxon>
        <taxon>Pterygota</taxon>
        <taxon>Neoptera</taxon>
        <taxon>Endopterygota</taxon>
        <taxon>Coleoptera</taxon>
        <taxon>Polyphaga</taxon>
        <taxon>Cucujiformia</taxon>
        <taxon>Tenebrionidae</taxon>
        <taxon>Tenebrionidae incertae sedis</taxon>
        <taxon>Tribolium</taxon>
    </lineage>
</organism>
<feature type="region of interest" description="Disordered" evidence="1">
    <location>
        <begin position="1"/>
        <end position="29"/>
    </location>
</feature>
<dbReference type="AlphaFoldDB" id="D7EKW3"/>
<feature type="compositionally biased region" description="Basic and acidic residues" evidence="1">
    <location>
        <begin position="1"/>
        <end position="11"/>
    </location>
</feature>
<reference evidence="2 3" key="2">
    <citation type="journal article" date="2010" name="Nucleic Acids Res.">
        <title>BeetleBase in 2010: revisions to provide comprehensive genomic information for Tribolium castaneum.</title>
        <authorList>
            <person name="Kim H.S."/>
            <person name="Murphy T."/>
            <person name="Xia J."/>
            <person name="Caragea D."/>
            <person name="Park Y."/>
            <person name="Beeman R.W."/>
            <person name="Lorenzen M.D."/>
            <person name="Butcher S."/>
            <person name="Manak J.R."/>
            <person name="Brown S.J."/>
        </authorList>
    </citation>
    <scope>NUCLEOTIDE SEQUENCE [LARGE SCALE GENOMIC DNA]</scope>
    <source>
        <strain evidence="2 3">Georgia GA2</strain>
    </source>
</reference>
<evidence type="ECO:0000313" key="2">
    <source>
        <dbReference type="EMBL" id="EFA11714.1"/>
    </source>
</evidence>
<accession>D7EKW3</accession>
<name>D7EKW3_TRICA</name>
<dbReference type="HOGENOM" id="CLU_1654434_0_0_1"/>
<evidence type="ECO:0000313" key="3">
    <source>
        <dbReference type="Proteomes" id="UP000007266"/>
    </source>
</evidence>
<protein>
    <submittedName>
        <fullName evidence="2">Uncharacterized protein</fullName>
    </submittedName>
</protein>
<dbReference type="EMBL" id="KQ972202">
    <property type="protein sequence ID" value="EFA11714.1"/>
    <property type="molecule type" value="Genomic_DNA"/>
</dbReference>
<evidence type="ECO:0000256" key="1">
    <source>
        <dbReference type="SAM" id="MobiDB-lite"/>
    </source>
</evidence>